<accession>A0ABY3AGA7</accession>
<evidence type="ECO:0000313" key="8">
    <source>
        <dbReference type="EMBL" id="TQO39736.1"/>
    </source>
</evidence>
<dbReference type="EMBL" id="VHIF01000001">
    <property type="protein sequence ID" value="TQO39736.1"/>
    <property type="molecule type" value="Genomic_DNA"/>
</dbReference>
<dbReference type="SUPFAM" id="SSF48452">
    <property type="entry name" value="TPR-like"/>
    <property type="match status" value="1"/>
</dbReference>
<organism evidence="8 9">
    <name type="scientific">Arenibacter algicola</name>
    <dbReference type="NCBI Taxonomy" id="616991"/>
    <lineage>
        <taxon>Bacteria</taxon>
        <taxon>Pseudomonadati</taxon>
        <taxon>Bacteroidota</taxon>
        <taxon>Flavobacteriia</taxon>
        <taxon>Flavobacteriales</taxon>
        <taxon>Flavobacteriaceae</taxon>
        <taxon>Arenibacter</taxon>
    </lineage>
</organism>
<dbReference type="InterPro" id="IPR012944">
    <property type="entry name" value="SusD_RagB_dom"/>
</dbReference>
<dbReference type="InterPro" id="IPR011990">
    <property type="entry name" value="TPR-like_helical_dom_sf"/>
</dbReference>
<reference evidence="8 9" key="1">
    <citation type="submission" date="2019-06" db="EMBL/GenBank/DDBJ databases">
        <title>A large-scale integrated study on North Sea by COGITO (Coastal Microbe Genomic &amp; Taxonomic Observatory).</title>
        <authorList>
            <person name="Teeling H."/>
        </authorList>
    </citation>
    <scope>NUCLEOTIDE SEQUENCE [LARGE SCALE GENOMIC DNA]</scope>
    <source>
        <strain evidence="8 9">MAR_2009_79</strain>
    </source>
</reference>
<keyword evidence="5" id="KW-0998">Cell outer membrane</keyword>
<comment type="caution">
    <text evidence="8">The sequence shown here is derived from an EMBL/GenBank/DDBJ whole genome shotgun (WGS) entry which is preliminary data.</text>
</comment>
<dbReference type="Proteomes" id="UP000315363">
    <property type="component" value="Unassembled WGS sequence"/>
</dbReference>
<gene>
    <name evidence="8" type="ORF">GQ41_4426</name>
</gene>
<evidence type="ECO:0000259" key="6">
    <source>
        <dbReference type="Pfam" id="PF07980"/>
    </source>
</evidence>
<dbReference type="Pfam" id="PF07980">
    <property type="entry name" value="SusD_RagB"/>
    <property type="match status" value="1"/>
</dbReference>
<dbReference type="Pfam" id="PF14322">
    <property type="entry name" value="SusD-like_3"/>
    <property type="match status" value="1"/>
</dbReference>
<evidence type="ECO:0000256" key="2">
    <source>
        <dbReference type="ARBA" id="ARBA00006275"/>
    </source>
</evidence>
<evidence type="ECO:0000259" key="7">
    <source>
        <dbReference type="Pfam" id="PF14322"/>
    </source>
</evidence>
<sequence length="552" mass="62966">MNKMKQIYLILTALVTILLFGCTKDLDLYSLDELSSDTFWLTANEYKLAANDLYNGLPHKQYEDLKSDIAFQFPNDISNGKLQTSETSSLWKDSYEYIRGANTIIDKGNTNPVEGSDRFVAEAKFFRAFYYFEMFKDFGGVPLIKSVLSETSEELYASRASRADVVNFILEDLTAAASKLPLQSELSDQDIGRITKGTALALKARVALFEGTWQKYHGGTGSTLLQEAVNAASEVISSDEYSLYTATGADSYRNLFIIGGDDSSESILDLRFEEGIKTHGWPQNYDQNGYNITRKMADMYLCVDGKPIEKSDLFQGYDTFISEFENRDPRMVMTSIPPGTVTNRPFFPDGVANWPTAPQRNGNTGYILYKYMETDSDIINRVIGNYFNDIHLIRYAEVLLIYAEALYEKDGSISNDDLDKSINLLRDRVNMPNLSNELVAANALDMRDEIRRERTVELALEGFRYDDLRRWKTAEVELTMDIKGIKIKDSEWQNREPYLTDEYQSRADENGFLISESQRSFDPSKHYLLPLPTKEIALYQSNGYTLEQNPKW</sequence>
<evidence type="ECO:0000313" key="9">
    <source>
        <dbReference type="Proteomes" id="UP000315363"/>
    </source>
</evidence>
<keyword evidence="3" id="KW-0732">Signal</keyword>
<comment type="similarity">
    <text evidence="2">Belongs to the SusD family.</text>
</comment>
<comment type="subcellular location">
    <subcellularLocation>
        <location evidence="1">Cell outer membrane</location>
    </subcellularLocation>
</comment>
<name>A0ABY3AGA7_9FLAO</name>
<keyword evidence="4" id="KW-0472">Membrane</keyword>
<protein>
    <submittedName>
        <fullName evidence="8">Outer membrane starch-binding protein</fullName>
    </submittedName>
</protein>
<evidence type="ECO:0000256" key="1">
    <source>
        <dbReference type="ARBA" id="ARBA00004442"/>
    </source>
</evidence>
<proteinExistence type="inferred from homology"/>
<dbReference type="PROSITE" id="PS51257">
    <property type="entry name" value="PROKAR_LIPOPROTEIN"/>
    <property type="match status" value="1"/>
</dbReference>
<evidence type="ECO:0000256" key="5">
    <source>
        <dbReference type="ARBA" id="ARBA00023237"/>
    </source>
</evidence>
<dbReference type="RefSeq" id="WP_227021058.1">
    <property type="nucleotide sequence ID" value="NZ_VHIF01000001.1"/>
</dbReference>
<evidence type="ECO:0000256" key="3">
    <source>
        <dbReference type="ARBA" id="ARBA00022729"/>
    </source>
</evidence>
<keyword evidence="9" id="KW-1185">Reference proteome</keyword>
<evidence type="ECO:0000256" key="4">
    <source>
        <dbReference type="ARBA" id="ARBA00023136"/>
    </source>
</evidence>
<dbReference type="InterPro" id="IPR033985">
    <property type="entry name" value="SusD-like_N"/>
</dbReference>
<feature type="domain" description="SusD-like N-terminal" evidence="7">
    <location>
        <begin position="84"/>
        <end position="208"/>
    </location>
</feature>
<dbReference type="Gene3D" id="1.25.40.390">
    <property type="match status" value="1"/>
</dbReference>
<feature type="domain" description="RagB/SusD" evidence="6">
    <location>
        <begin position="274"/>
        <end position="552"/>
    </location>
</feature>